<sequence length="400" mass="44932">MRQISYDSSQFPKARVSALPVPSFNAFSFNPPPVALGILTLNHIVHVRSGRYAIALALKQAGIGCGDGVLLPAYHCLAMVEPLLLAGINPIYYPINADLSINLSEIEKRAAEVKAIIVVHYFGFPQDFRPIRNLADRLGLILIEDCAHACFGKVNDLAVGSLGDYAIASTMKFYPIGHGGVVASSRHPLVSLNLIDPPLKIEIKTAINLLEEANEYGRLGLLSGLFNVLIKTKNYLTQVKHHVSNFKSRQTESTSEKIPEYAMDLYLLDWKSSRVSQFLLQHTHTRKLVKTRQSYYRMFLDVLSNRNDCRPLFPILSIDVVPQVFPLYVNQSLLVFVKLKSQGVPIIRFGEFLDEKITNDFCSVSIDYSEHVLQFPCHQTLKVDEVQWIIEHLICALNEI</sequence>
<dbReference type="InterPro" id="IPR000653">
    <property type="entry name" value="DegT/StrS_aminotransferase"/>
</dbReference>
<dbReference type="PANTHER" id="PTHR30244">
    <property type="entry name" value="TRANSAMINASE"/>
    <property type="match status" value="1"/>
</dbReference>
<dbReference type="EMBL" id="PPGH01000035">
    <property type="protein sequence ID" value="PQJ96100.1"/>
    <property type="molecule type" value="Genomic_DNA"/>
</dbReference>
<dbReference type="GO" id="GO:0000271">
    <property type="term" value="P:polysaccharide biosynthetic process"/>
    <property type="evidence" value="ECO:0007669"/>
    <property type="project" value="TreeGrafter"/>
</dbReference>
<dbReference type="OrthoDB" id="9777744at2"/>
<dbReference type="GO" id="GO:0008483">
    <property type="term" value="F:transaminase activity"/>
    <property type="evidence" value="ECO:0007669"/>
    <property type="project" value="TreeGrafter"/>
</dbReference>
<evidence type="ECO:0000256" key="1">
    <source>
        <dbReference type="ARBA" id="ARBA00022898"/>
    </source>
</evidence>
<evidence type="ECO:0008006" key="5">
    <source>
        <dbReference type="Google" id="ProtNLM"/>
    </source>
</evidence>
<dbReference type="Proteomes" id="UP000239936">
    <property type="component" value="Unassembled WGS sequence"/>
</dbReference>
<dbReference type="GO" id="GO:0030170">
    <property type="term" value="F:pyridoxal phosphate binding"/>
    <property type="evidence" value="ECO:0007669"/>
    <property type="project" value="TreeGrafter"/>
</dbReference>
<dbReference type="Pfam" id="PF01041">
    <property type="entry name" value="DegT_DnrJ_EryC1"/>
    <property type="match status" value="1"/>
</dbReference>
<dbReference type="SUPFAM" id="SSF53383">
    <property type="entry name" value="PLP-dependent transferases"/>
    <property type="match status" value="1"/>
</dbReference>
<comment type="caution">
    <text evidence="3">The sequence shown here is derived from an EMBL/GenBank/DDBJ whole genome shotgun (WGS) entry which is preliminary data.</text>
</comment>
<evidence type="ECO:0000313" key="3">
    <source>
        <dbReference type="EMBL" id="PQJ96100.1"/>
    </source>
</evidence>
<proteinExistence type="inferred from homology"/>
<keyword evidence="4" id="KW-1185">Reference proteome</keyword>
<dbReference type="InterPro" id="IPR015424">
    <property type="entry name" value="PyrdxlP-dep_Trfase"/>
</dbReference>
<accession>A0A2S7XQU8</accession>
<organism evidence="3 4">
    <name type="scientific">Chromatium okenii</name>
    <dbReference type="NCBI Taxonomy" id="61644"/>
    <lineage>
        <taxon>Bacteria</taxon>
        <taxon>Pseudomonadati</taxon>
        <taxon>Pseudomonadota</taxon>
        <taxon>Gammaproteobacteria</taxon>
        <taxon>Chromatiales</taxon>
        <taxon>Chromatiaceae</taxon>
        <taxon>Chromatium</taxon>
    </lineage>
</organism>
<protein>
    <recommendedName>
        <fullName evidence="5">DegT/DnrJ/EryC1/StrS aminotransferase family protein</fullName>
    </recommendedName>
</protein>
<evidence type="ECO:0000313" key="4">
    <source>
        <dbReference type="Proteomes" id="UP000239936"/>
    </source>
</evidence>
<gene>
    <name evidence="3" type="ORF">CXB77_09790</name>
</gene>
<name>A0A2S7XQU8_9GAMM</name>
<dbReference type="Gene3D" id="3.40.640.10">
    <property type="entry name" value="Type I PLP-dependent aspartate aminotransferase-like (Major domain)"/>
    <property type="match status" value="1"/>
</dbReference>
<comment type="similarity">
    <text evidence="2">Belongs to the DegT/DnrJ/EryC1 family.</text>
</comment>
<dbReference type="InterPro" id="IPR015421">
    <property type="entry name" value="PyrdxlP-dep_Trfase_major"/>
</dbReference>
<dbReference type="PANTHER" id="PTHR30244:SF42">
    <property type="entry name" value="UDP-2-ACETAMIDO-2-DEOXY-3-OXO-D-GLUCURONATE AMINOTRANSFERASE"/>
    <property type="match status" value="1"/>
</dbReference>
<dbReference type="RefSeq" id="WP_105073737.1">
    <property type="nucleotide sequence ID" value="NZ_JAFLKP010000441.1"/>
</dbReference>
<reference evidence="3 4" key="1">
    <citation type="submission" date="2018-01" db="EMBL/GenBank/DDBJ databases">
        <title>The complete genome sequence of Chromatium okenii LaCa, a purple sulfur bacterium with a turbulent life.</title>
        <authorList>
            <person name="Luedin S.M."/>
            <person name="Liechti N."/>
            <person name="Storelli N."/>
            <person name="Danza F."/>
            <person name="Wittwer M."/>
            <person name="Pothier J.F."/>
            <person name="Tonolla M.A."/>
        </authorList>
    </citation>
    <scope>NUCLEOTIDE SEQUENCE [LARGE SCALE GENOMIC DNA]</scope>
    <source>
        <strain evidence="3 4">LaCa</strain>
    </source>
</reference>
<evidence type="ECO:0000256" key="2">
    <source>
        <dbReference type="RuleBase" id="RU004508"/>
    </source>
</evidence>
<keyword evidence="1 2" id="KW-0663">Pyridoxal phosphate</keyword>
<dbReference type="AlphaFoldDB" id="A0A2S7XQU8"/>